<organism evidence="1 2">
    <name type="scientific">Trema orientale</name>
    <name type="common">Charcoal tree</name>
    <name type="synonym">Celtis orientalis</name>
    <dbReference type="NCBI Taxonomy" id="63057"/>
    <lineage>
        <taxon>Eukaryota</taxon>
        <taxon>Viridiplantae</taxon>
        <taxon>Streptophyta</taxon>
        <taxon>Embryophyta</taxon>
        <taxon>Tracheophyta</taxon>
        <taxon>Spermatophyta</taxon>
        <taxon>Magnoliopsida</taxon>
        <taxon>eudicotyledons</taxon>
        <taxon>Gunneridae</taxon>
        <taxon>Pentapetalae</taxon>
        <taxon>rosids</taxon>
        <taxon>fabids</taxon>
        <taxon>Rosales</taxon>
        <taxon>Cannabaceae</taxon>
        <taxon>Trema</taxon>
    </lineage>
</organism>
<accession>A0A2P5FP01</accession>
<sequence length="79" mass="8786">MNLLLSSSAKQSKCKLTVNCWFKFRLPPNFACFLASVKLFTCLGHLCIREKQICNYLCISFVDALPVAQCPCPISLSAP</sequence>
<dbReference type="InParanoid" id="A0A2P5FP01"/>
<dbReference type="AlphaFoldDB" id="A0A2P5FP01"/>
<dbReference type="EMBL" id="JXTC01000018">
    <property type="protein sequence ID" value="PON99470.1"/>
    <property type="molecule type" value="Genomic_DNA"/>
</dbReference>
<dbReference type="Proteomes" id="UP000237000">
    <property type="component" value="Unassembled WGS sequence"/>
</dbReference>
<comment type="caution">
    <text evidence="1">The sequence shown here is derived from an EMBL/GenBank/DDBJ whole genome shotgun (WGS) entry which is preliminary data.</text>
</comment>
<dbReference type="OrthoDB" id="10275924at2759"/>
<gene>
    <name evidence="1" type="ORF">TorRG33x02_046370</name>
</gene>
<keyword evidence="2" id="KW-1185">Reference proteome</keyword>
<protein>
    <submittedName>
        <fullName evidence="1">Uncharacterized protein</fullName>
    </submittedName>
</protein>
<evidence type="ECO:0000313" key="1">
    <source>
        <dbReference type="EMBL" id="PON99470.1"/>
    </source>
</evidence>
<reference evidence="2" key="1">
    <citation type="submission" date="2016-06" db="EMBL/GenBank/DDBJ databases">
        <title>Parallel loss of symbiosis genes in relatives of nitrogen-fixing non-legume Parasponia.</title>
        <authorList>
            <person name="Van Velzen R."/>
            <person name="Holmer R."/>
            <person name="Bu F."/>
            <person name="Rutten L."/>
            <person name="Van Zeijl A."/>
            <person name="Liu W."/>
            <person name="Santuari L."/>
            <person name="Cao Q."/>
            <person name="Sharma T."/>
            <person name="Shen D."/>
            <person name="Roswanjaya Y."/>
            <person name="Wardhani T."/>
            <person name="Kalhor M.S."/>
            <person name="Jansen J."/>
            <person name="Van den Hoogen J."/>
            <person name="Gungor B."/>
            <person name="Hartog M."/>
            <person name="Hontelez J."/>
            <person name="Verver J."/>
            <person name="Yang W.-C."/>
            <person name="Schijlen E."/>
            <person name="Repin R."/>
            <person name="Schilthuizen M."/>
            <person name="Schranz E."/>
            <person name="Heidstra R."/>
            <person name="Miyata K."/>
            <person name="Fedorova E."/>
            <person name="Kohlen W."/>
            <person name="Bisseling T."/>
            <person name="Smit S."/>
            <person name="Geurts R."/>
        </authorList>
    </citation>
    <scope>NUCLEOTIDE SEQUENCE [LARGE SCALE GENOMIC DNA]</scope>
    <source>
        <strain evidence="2">cv. RG33-2</strain>
    </source>
</reference>
<proteinExistence type="predicted"/>
<evidence type="ECO:0000313" key="2">
    <source>
        <dbReference type="Proteomes" id="UP000237000"/>
    </source>
</evidence>
<name>A0A2P5FP01_TREOI</name>